<dbReference type="Gene3D" id="2.40.50.100">
    <property type="match status" value="1"/>
</dbReference>
<accession>A0A9J6PH57</accession>
<sequence length="418" mass="44870">MWKAAARLFLTLALLAVAVAGFVYMRDTAPEARPKPPEERVWAVTAAPAVFRDAQPELVAYGNVQAARMADLRPLVTAEVLRVSENLRNGALVEEGEELVRLDPFAYEVALRDAEARLAEAKAKLAEFEAEQAGVGALLASGRDQLRLLTRDLERRRDLARRGAGSDKSVDDAALRVNEAEQFVAIQTRTLAQIEARIDQQAATVDSREAAVASATRDVLNTTVRAPFRAWVGDVSIATGSRAAPTDRIARLYAADGMEVRFELPNDAYGRLVGDSGAPLGQEVAIDWQVGARTLTFPGRIARVEASIDPAAGGVALYARLDAGADAASSPIRAGAFVAVRVSDKVYENVLELPARAVGEDSTVYIVGEDGRLERVPVEIVGRDRGRVLLQTDIAPGTQVLTTRFPELGPGVKVEVQG</sequence>
<dbReference type="GO" id="GO:1990281">
    <property type="term" value="C:efflux pump complex"/>
    <property type="evidence" value="ECO:0007669"/>
    <property type="project" value="TreeGrafter"/>
</dbReference>
<evidence type="ECO:0000256" key="1">
    <source>
        <dbReference type="ARBA" id="ARBA00009477"/>
    </source>
</evidence>
<dbReference type="Proteomes" id="UP001055804">
    <property type="component" value="Unassembled WGS sequence"/>
</dbReference>
<comment type="similarity">
    <text evidence="1">Belongs to the membrane fusion protein (MFP) (TC 8.A.1) family.</text>
</comment>
<dbReference type="SUPFAM" id="SSF111369">
    <property type="entry name" value="HlyD-like secretion proteins"/>
    <property type="match status" value="1"/>
</dbReference>
<reference evidence="2" key="1">
    <citation type="submission" date="2022-06" db="EMBL/GenBank/DDBJ databases">
        <title>Isolation and Genomics of Futiania mangrovii gen. nov., sp. nov., a Rare and Metabolically-versatile member in the Class Alphaproteobacteria.</title>
        <authorList>
            <person name="Liu L."/>
            <person name="Huang W.-C."/>
            <person name="Pan J."/>
            <person name="Li J."/>
            <person name="Huang Y."/>
            <person name="Du H."/>
            <person name="Liu Y."/>
            <person name="Li M."/>
        </authorList>
    </citation>
    <scope>NUCLEOTIDE SEQUENCE</scope>
    <source>
        <strain evidence="2">FT118</strain>
    </source>
</reference>
<dbReference type="GO" id="GO:0015562">
    <property type="term" value="F:efflux transmembrane transporter activity"/>
    <property type="evidence" value="ECO:0007669"/>
    <property type="project" value="TreeGrafter"/>
</dbReference>
<dbReference type="AlphaFoldDB" id="A0A9J6PH57"/>
<evidence type="ECO:0000313" key="3">
    <source>
        <dbReference type="Proteomes" id="UP001055804"/>
    </source>
</evidence>
<dbReference type="PANTHER" id="PTHR30469:SF36">
    <property type="entry name" value="BLL3903 PROTEIN"/>
    <property type="match status" value="1"/>
</dbReference>
<dbReference type="RefSeq" id="WP_269331372.1">
    <property type="nucleotide sequence ID" value="NZ_JAMZFT010000001.1"/>
</dbReference>
<organism evidence="2 3">
    <name type="scientific">Futiania mangrovi</name>
    <dbReference type="NCBI Taxonomy" id="2959716"/>
    <lineage>
        <taxon>Bacteria</taxon>
        <taxon>Pseudomonadati</taxon>
        <taxon>Pseudomonadota</taxon>
        <taxon>Alphaproteobacteria</taxon>
        <taxon>Futianiales</taxon>
        <taxon>Futianiaceae</taxon>
        <taxon>Futiania</taxon>
    </lineage>
</organism>
<dbReference type="PANTHER" id="PTHR30469">
    <property type="entry name" value="MULTIDRUG RESISTANCE PROTEIN MDTA"/>
    <property type="match status" value="1"/>
</dbReference>
<keyword evidence="3" id="KW-1185">Reference proteome</keyword>
<proteinExistence type="inferred from homology"/>
<dbReference type="Gene3D" id="1.10.287.470">
    <property type="entry name" value="Helix hairpin bin"/>
    <property type="match status" value="1"/>
</dbReference>
<dbReference type="NCBIfam" id="TIGR01730">
    <property type="entry name" value="RND_mfp"/>
    <property type="match status" value="1"/>
</dbReference>
<gene>
    <name evidence="2" type="ORF">NJQ99_03290</name>
</gene>
<dbReference type="Gene3D" id="2.40.420.20">
    <property type="match status" value="1"/>
</dbReference>
<evidence type="ECO:0000313" key="2">
    <source>
        <dbReference type="EMBL" id="MCP1335426.1"/>
    </source>
</evidence>
<comment type="caution">
    <text evidence="2">The sequence shown here is derived from an EMBL/GenBank/DDBJ whole genome shotgun (WGS) entry which is preliminary data.</text>
</comment>
<dbReference type="EMBL" id="JAMZFT010000001">
    <property type="protein sequence ID" value="MCP1335426.1"/>
    <property type="molecule type" value="Genomic_DNA"/>
</dbReference>
<dbReference type="Gene3D" id="2.40.30.170">
    <property type="match status" value="1"/>
</dbReference>
<protein>
    <submittedName>
        <fullName evidence="2">Efflux RND transporter periplasmic adaptor subunit</fullName>
    </submittedName>
</protein>
<name>A0A9J6PH57_9PROT</name>
<dbReference type="InterPro" id="IPR006143">
    <property type="entry name" value="RND_pump_MFP"/>
</dbReference>